<comment type="caution">
    <text evidence="1">The sequence shown here is derived from an EMBL/GenBank/DDBJ whole genome shotgun (WGS) entry which is preliminary data.</text>
</comment>
<protein>
    <submittedName>
        <fullName evidence="1">DUF6261 family protein</fullName>
    </submittedName>
</protein>
<proteinExistence type="predicted"/>
<gene>
    <name evidence="1" type="ORF">ACFSJT_08115</name>
</gene>
<dbReference type="Pfam" id="PF19775">
    <property type="entry name" value="DUF6261"/>
    <property type="match status" value="1"/>
</dbReference>
<organism evidence="1 2">
    <name type="scientific">Aquimarina celericrescens</name>
    <dbReference type="NCBI Taxonomy" id="1964542"/>
    <lineage>
        <taxon>Bacteria</taxon>
        <taxon>Pseudomonadati</taxon>
        <taxon>Bacteroidota</taxon>
        <taxon>Flavobacteriia</taxon>
        <taxon>Flavobacteriales</taxon>
        <taxon>Flavobacteriaceae</taxon>
        <taxon>Aquimarina</taxon>
    </lineage>
</organism>
<evidence type="ECO:0000313" key="1">
    <source>
        <dbReference type="EMBL" id="MFD2186754.1"/>
    </source>
</evidence>
<dbReference type="RefSeq" id="WP_378319753.1">
    <property type="nucleotide sequence ID" value="NZ_JBHUHY010000004.1"/>
</dbReference>
<sequence length="249" mass="28509">MLTTNNVTRLSKEEVIEYLRSTKDICVQNDPVALQIQKQVADLDAAVAQLDDALIYDRKSDFTQELEKLDITRDNAINGMRYGFLMNSYHQDTEKKEAGQLLLDHIDTYGSGIARLNYEAQSTVMVNIIEDYETEPKLKMALETVAMTDWATILKETNTSFRTKYQERITIESAAEKQSYTTIKPQALAVYEKLYKRIGALTELDENNTYNTVNNELNTLSKRYQQIINTRINNNQDDGEVPNETIVAN</sequence>
<dbReference type="EMBL" id="JBHUHY010000004">
    <property type="protein sequence ID" value="MFD2186754.1"/>
    <property type="molecule type" value="Genomic_DNA"/>
</dbReference>
<dbReference type="Proteomes" id="UP001597344">
    <property type="component" value="Unassembled WGS sequence"/>
</dbReference>
<keyword evidence="2" id="KW-1185">Reference proteome</keyword>
<reference evidence="2" key="1">
    <citation type="journal article" date="2019" name="Int. J. Syst. Evol. Microbiol.">
        <title>The Global Catalogue of Microorganisms (GCM) 10K type strain sequencing project: providing services to taxonomists for standard genome sequencing and annotation.</title>
        <authorList>
            <consortium name="The Broad Institute Genomics Platform"/>
            <consortium name="The Broad Institute Genome Sequencing Center for Infectious Disease"/>
            <person name="Wu L."/>
            <person name="Ma J."/>
        </authorList>
    </citation>
    <scope>NUCLEOTIDE SEQUENCE [LARGE SCALE GENOMIC DNA]</scope>
    <source>
        <strain evidence="2">DT92</strain>
    </source>
</reference>
<dbReference type="InterPro" id="IPR046228">
    <property type="entry name" value="DUF6261"/>
</dbReference>
<evidence type="ECO:0000313" key="2">
    <source>
        <dbReference type="Proteomes" id="UP001597344"/>
    </source>
</evidence>
<accession>A0ABW5AXY5</accession>
<name>A0ABW5AXY5_9FLAO</name>